<evidence type="ECO:0000256" key="1">
    <source>
        <dbReference type="ARBA" id="ARBA00010164"/>
    </source>
</evidence>
<comment type="similarity">
    <text evidence="1">Belongs to the HipA Ser/Thr kinase family.</text>
</comment>
<keyword evidence="3" id="KW-0418">Kinase</keyword>
<evidence type="ECO:0000256" key="3">
    <source>
        <dbReference type="ARBA" id="ARBA00022777"/>
    </source>
</evidence>
<evidence type="ECO:0000313" key="6">
    <source>
        <dbReference type="Proteomes" id="UP001171620"/>
    </source>
</evidence>
<organism evidence="5 6">
    <name type="scientific">Burkholderia vietnamiensis</name>
    <dbReference type="NCBI Taxonomy" id="60552"/>
    <lineage>
        <taxon>Bacteria</taxon>
        <taxon>Pseudomonadati</taxon>
        <taxon>Pseudomonadota</taxon>
        <taxon>Betaproteobacteria</taxon>
        <taxon>Burkholderiales</taxon>
        <taxon>Burkholderiaceae</taxon>
        <taxon>Burkholderia</taxon>
        <taxon>Burkholderia cepacia complex</taxon>
    </lineage>
</organism>
<dbReference type="PANTHER" id="PTHR37419">
    <property type="entry name" value="SERINE/THREONINE-PROTEIN KINASE TOXIN HIPA"/>
    <property type="match status" value="1"/>
</dbReference>
<dbReference type="GO" id="GO:0004674">
    <property type="term" value="F:protein serine/threonine kinase activity"/>
    <property type="evidence" value="ECO:0007669"/>
    <property type="project" value="TreeGrafter"/>
</dbReference>
<evidence type="ECO:0000256" key="2">
    <source>
        <dbReference type="ARBA" id="ARBA00022679"/>
    </source>
</evidence>
<reference evidence="5" key="1">
    <citation type="submission" date="2023-07" db="EMBL/GenBank/DDBJ databases">
        <title>A collection of bacterial strains from the Burkholderia cepacia Research Laboratory and Repository.</title>
        <authorList>
            <person name="Lipuma J."/>
            <person name="Spilker T."/>
            <person name="Caverly L."/>
        </authorList>
    </citation>
    <scope>NUCLEOTIDE SEQUENCE</scope>
    <source>
        <strain evidence="5">AU44268</strain>
    </source>
</reference>
<name>A0AAW7T0K9_BURVI</name>
<dbReference type="Pfam" id="PF07804">
    <property type="entry name" value="HipA_C"/>
    <property type="match status" value="1"/>
</dbReference>
<proteinExistence type="inferred from homology"/>
<dbReference type="Gene3D" id="1.10.1070.20">
    <property type="match status" value="1"/>
</dbReference>
<comment type="caution">
    <text evidence="5">The sequence shown here is derived from an EMBL/GenBank/DDBJ whole genome shotgun (WGS) entry which is preliminary data.</text>
</comment>
<dbReference type="EMBL" id="JAUJRV010000005">
    <property type="protein sequence ID" value="MDN7795060.1"/>
    <property type="molecule type" value="Genomic_DNA"/>
</dbReference>
<dbReference type="AlphaFoldDB" id="A0AAW7T0K9"/>
<accession>A0AAW7T0K9</accession>
<dbReference type="InterPro" id="IPR052028">
    <property type="entry name" value="HipA_Ser/Thr_kinase"/>
</dbReference>
<dbReference type="Proteomes" id="UP001171620">
    <property type="component" value="Unassembled WGS sequence"/>
</dbReference>
<keyword evidence="2" id="KW-0808">Transferase</keyword>
<protein>
    <submittedName>
        <fullName evidence="5">HipA domain-containing protein</fullName>
    </submittedName>
</protein>
<dbReference type="RefSeq" id="WP_198108656.1">
    <property type="nucleotide sequence ID" value="NZ_JAEDWX010000012.1"/>
</dbReference>
<evidence type="ECO:0000259" key="4">
    <source>
        <dbReference type="Pfam" id="PF07804"/>
    </source>
</evidence>
<sequence>MAATIKKLTVFAYLDDDWSPAGLVKMTEDGADLQASDFAYGLRYLERPNAIDVDPVALSLTNKAELRGKTIFPGAGLTQFGGIRDASPDSWGRRVIEAKLKVKANSLPESTYLLHAGSQRIGALDVRESLETPPDQHRGAGLHALEYLVESAERIDEGLDVPVELEAIFIQGSGLGGARPKATVRDDDGVLWLAKFPTKTDRMSMTDVEEATLRLAERCGIRVPPTRMVDVGARRVMLIRRFDRYWSQPDFDTTPDDDALYLPAIAGATERRVPFASALTLVGCSEMESISKSYQDIAAAIRQHIHLNYVRADNRELFKRMVFNILVSNDDDHLRNHGFIRDPRLGGWRLSPLYDVLPRPSIAHERNLHLGVGPQGRAATLDNAFAARDAFSLSRADAGVAIMEIWKEVREWKVCFEARGVPDKEIGNVASAFRHLDDVSSAELRRELP</sequence>
<dbReference type="GO" id="GO:0005829">
    <property type="term" value="C:cytosol"/>
    <property type="evidence" value="ECO:0007669"/>
    <property type="project" value="TreeGrafter"/>
</dbReference>
<evidence type="ECO:0000313" key="5">
    <source>
        <dbReference type="EMBL" id="MDN7795060.1"/>
    </source>
</evidence>
<dbReference type="PANTHER" id="PTHR37419:SF8">
    <property type="entry name" value="TOXIN YJJJ"/>
    <property type="match status" value="1"/>
</dbReference>
<feature type="domain" description="HipA-like C-terminal" evidence="4">
    <location>
        <begin position="174"/>
        <end position="410"/>
    </location>
</feature>
<dbReference type="InterPro" id="IPR012893">
    <property type="entry name" value="HipA-like_C"/>
</dbReference>
<gene>
    <name evidence="5" type="ORF">QZM33_08780</name>
</gene>